<evidence type="ECO:0000313" key="4">
    <source>
        <dbReference type="EMBL" id="MFD2546734.1"/>
    </source>
</evidence>
<gene>
    <name evidence="4" type="ORF">ACFSR5_03635</name>
</gene>
<dbReference type="PANTHER" id="PTHR48081:SF13">
    <property type="entry name" value="ALPHA_BETA HYDROLASE"/>
    <property type="match status" value="1"/>
</dbReference>
<dbReference type="SUPFAM" id="SSF53474">
    <property type="entry name" value="alpha/beta-Hydrolases"/>
    <property type="match status" value="1"/>
</dbReference>
<reference evidence="5" key="1">
    <citation type="journal article" date="2019" name="Int. J. Syst. Evol. Microbiol.">
        <title>The Global Catalogue of Microorganisms (GCM) 10K type strain sequencing project: providing services to taxonomists for standard genome sequencing and annotation.</title>
        <authorList>
            <consortium name="The Broad Institute Genomics Platform"/>
            <consortium name="The Broad Institute Genome Sequencing Center for Infectious Disease"/>
            <person name="Wu L."/>
            <person name="Ma J."/>
        </authorList>
    </citation>
    <scope>NUCLEOTIDE SEQUENCE [LARGE SCALE GENOMIC DNA]</scope>
    <source>
        <strain evidence="5">KCTC 42662</strain>
    </source>
</reference>
<dbReference type="InterPro" id="IPR050300">
    <property type="entry name" value="GDXG_lipolytic_enzyme"/>
</dbReference>
<dbReference type="GO" id="GO:0016787">
    <property type="term" value="F:hydrolase activity"/>
    <property type="evidence" value="ECO:0007669"/>
    <property type="project" value="UniProtKB-KW"/>
</dbReference>
<evidence type="ECO:0000256" key="1">
    <source>
        <dbReference type="ARBA" id="ARBA00022801"/>
    </source>
</evidence>
<dbReference type="InterPro" id="IPR049492">
    <property type="entry name" value="BD-FAE-like_dom"/>
</dbReference>
<dbReference type="EMBL" id="JBHULR010000003">
    <property type="protein sequence ID" value="MFD2546734.1"/>
    <property type="molecule type" value="Genomic_DNA"/>
</dbReference>
<dbReference type="Proteomes" id="UP001597545">
    <property type="component" value="Unassembled WGS sequence"/>
</dbReference>
<evidence type="ECO:0000313" key="5">
    <source>
        <dbReference type="Proteomes" id="UP001597545"/>
    </source>
</evidence>
<proteinExistence type="predicted"/>
<accession>A0ABW5KCT4</accession>
<dbReference type="Gene3D" id="3.40.50.1820">
    <property type="entry name" value="alpha/beta hydrolase"/>
    <property type="match status" value="1"/>
</dbReference>
<keyword evidence="5" id="KW-1185">Reference proteome</keyword>
<feature type="domain" description="BD-FAE-like" evidence="3">
    <location>
        <begin position="53"/>
        <end position="283"/>
    </location>
</feature>
<feature type="chain" id="PRO_5046558864" evidence="2">
    <location>
        <begin position="26"/>
        <end position="328"/>
    </location>
</feature>
<evidence type="ECO:0000256" key="2">
    <source>
        <dbReference type="SAM" id="SignalP"/>
    </source>
</evidence>
<protein>
    <submittedName>
        <fullName evidence="4">Alpha/beta hydrolase fold domain-containing protein</fullName>
    </submittedName>
</protein>
<comment type="caution">
    <text evidence="4">The sequence shown here is derived from an EMBL/GenBank/DDBJ whole genome shotgun (WGS) entry which is preliminary data.</text>
</comment>
<dbReference type="Pfam" id="PF20434">
    <property type="entry name" value="BD-FAE"/>
    <property type="match status" value="1"/>
</dbReference>
<dbReference type="PANTHER" id="PTHR48081">
    <property type="entry name" value="AB HYDROLASE SUPERFAMILY PROTEIN C4A8.06C"/>
    <property type="match status" value="1"/>
</dbReference>
<dbReference type="InterPro" id="IPR029058">
    <property type="entry name" value="AB_hydrolase_fold"/>
</dbReference>
<name>A0ABW5KCT4_9SPHI</name>
<keyword evidence="2" id="KW-0732">Signal</keyword>
<dbReference type="RefSeq" id="WP_380900815.1">
    <property type="nucleotide sequence ID" value="NZ_JBHUEG010000007.1"/>
</dbReference>
<keyword evidence="1 4" id="KW-0378">Hydrolase</keyword>
<feature type="signal peptide" evidence="2">
    <location>
        <begin position="1"/>
        <end position="25"/>
    </location>
</feature>
<sequence>MNIKIITPIKLFVLGMLFACLTLHAQQDSARYAYSTIINQTYKIARNEDSLQLDLFIPQGAKQKDVPVIVVVHGGGWAFGNKDLDGIPYTRMLKQKLLQQEIAVASISYSLVSKDVHFPAPIADCKDAVRWLRANAKQYNLDTTTIGVWGGSAGAHLALLMAYTSEAEFPGDPQLKPYSARVSYVVDNFGPTDLNELFKVDLNGFSTFMFKVFIRRLYDIRNKLTLAMTGYDFKTDRDKVIETNDRYSPLRFINEHAVPTLILHGTKDKIVSLNQSEVLKDTLDRYDIPNQLIRVDKGDHGFNKIGMKKTEELVNITVDFIQRHTGKN</sequence>
<organism evidence="4 5">
    <name type="scientific">Sphingobacterium suaedae</name>
    <dbReference type="NCBI Taxonomy" id="1686402"/>
    <lineage>
        <taxon>Bacteria</taxon>
        <taxon>Pseudomonadati</taxon>
        <taxon>Bacteroidota</taxon>
        <taxon>Sphingobacteriia</taxon>
        <taxon>Sphingobacteriales</taxon>
        <taxon>Sphingobacteriaceae</taxon>
        <taxon>Sphingobacterium</taxon>
    </lineage>
</organism>
<evidence type="ECO:0000259" key="3">
    <source>
        <dbReference type="Pfam" id="PF20434"/>
    </source>
</evidence>